<feature type="compositionally biased region" description="Low complexity" evidence="1">
    <location>
        <begin position="288"/>
        <end position="304"/>
    </location>
</feature>
<sequence length="829" mass="81228">MTARVGAVHLGWDVVSVAAGGGGTPIRPVQVEGTYTPPAYLLADASGRLHTAGVDRRPDVGIAISDVRDIIGHPQIVVAGATWPAELVFRARMHNSLSAITKHLGTQADVVALPFPDEWPDPKVDEFARLVEQLGVVAEPLPESVALSGYVRALGIVRAAGRGPAVGATGVYSDGRECLVVAVHGDDDQPTESVSVAITDAALHDARAADNVVIEVMAAARAINADTSTVLLTGNVCFNDALRLAFQNHLGHRFQVADHPMHAVVLGATHLLVSDSEGEELPDPTPLQHAPAPGQGSAPAPVQGSAPGAGSTHAQQSSRGEAAGHGESAEQSSAQAARSGAAAGPVAGQGGPNAAAAAAAAGAAAAGQVQAGAHADIDADVALDQTRRITRDAPPAAASAAPASAGAGTPVEFEQTQRVSPEEMAAAPVASRGGLPPGLAGVGGRFTRPPGTPADDRSTTVMGRSESGAEGASAGGYGSAATQSATAGSSAAAYGQQGGAPQAVPGSQPGSQGANAGGYAAQGPGTGGYPVQGHGAVGYPAQGPVTGGPHGAQGSPYGSQGGSYGAASGPYGSGASGGYGAQGGYGQGGYGGQGGAPGSGAPQGGQPGGYGSPAPGQQGGFGPHSGNAPGQAGSGYGGSMPSAGSRHSGSQTPEDAAGQPDSESGDERKPRKGKLWNKVKNNLRGAPIVVGAATLAAVGMHAEAEPAHSAAPEAGALDTVVSAQAAREAAPIADASRDTATFGPATFDIASTAAVHAAAVTAFGAWPSLERNAVEVHDSCVLTPPAAALPHPGIAPVNTQDCLRLGIDTLRYSIPGPVRGIDPGPPTQI</sequence>
<gene>
    <name evidence="2" type="ORF">JK358_12000</name>
</gene>
<protein>
    <recommendedName>
        <fullName evidence="4">Hsp70 protein</fullName>
    </recommendedName>
</protein>
<accession>A0ABS1M3J1</accession>
<dbReference type="EMBL" id="JAERRJ010000004">
    <property type="protein sequence ID" value="MBL1075116.1"/>
    <property type="molecule type" value="Genomic_DNA"/>
</dbReference>
<evidence type="ECO:0000313" key="3">
    <source>
        <dbReference type="Proteomes" id="UP000602198"/>
    </source>
</evidence>
<feature type="compositionally biased region" description="Low complexity" evidence="1">
    <location>
        <begin position="479"/>
        <end position="523"/>
    </location>
</feature>
<evidence type="ECO:0000256" key="1">
    <source>
        <dbReference type="SAM" id="MobiDB-lite"/>
    </source>
</evidence>
<name>A0ABS1M3J1_9NOCA</name>
<dbReference type="RefSeq" id="WP_201946805.1">
    <property type="nucleotide sequence ID" value="NZ_JAERRJ010000004.1"/>
</dbReference>
<evidence type="ECO:0008006" key="4">
    <source>
        <dbReference type="Google" id="ProtNLM"/>
    </source>
</evidence>
<evidence type="ECO:0000313" key="2">
    <source>
        <dbReference type="EMBL" id="MBL1075116.1"/>
    </source>
</evidence>
<feature type="region of interest" description="Disordered" evidence="1">
    <location>
        <begin position="392"/>
        <end position="569"/>
    </location>
</feature>
<reference evidence="2 3" key="1">
    <citation type="submission" date="2021-01" db="EMBL/GenBank/DDBJ databases">
        <title>WGS of actinomycetes isolated from Thailand.</title>
        <authorList>
            <person name="Thawai C."/>
        </authorList>
    </citation>
    <scope>NUCLEOTIDE SEQUENCE [LARGE SCALE GENOMIC DNA]</scope>
    <source>
        <strain evidence="2 3">LPG 2</strain>
    </source>
</reference>
<feature type="region of interest" description="Disordered" evidence="1">
    <location>
        <begin position="590"/>
        <end position="679"/>
    </location>
</feature>
<proteinExistence type="predicted"/>
<dbReference type="Proteomes" id="UP000602198">
    <property type="component" value="Unassembled WGS sequence"/>
</dbReference>
<feature type="compositionally biased region" description="Low complexity" evidence="1">
    <location>
        <begin position="393"/>
        <end position="408"/>
    </location>
</feature>
<organism evidence="2 3">
    <name type="scientific">Nocardia acididurans</name>
    <dbReference type="NCBI Taxonomy" id="2802282"/>
    <lineage>
        <taxon>Bacteria</taxon>
        <taxon>Bacillati</taxon>
        <taxon>Actinomycetota</taxon>
        <taxon>Actinomycetes</taxon>
        <taxon>Mycobacteriales</taxon>
        <taxon>Nocardiaceae</taxon>
        <taxon>Nocardia</taxon>
    </lineage>
</organism>
<comment type="caution">
    <text evidence="2">The sequence shown here is derived from an EMBL/GenBank/DDBJ whole genome shotgun (WGS) entry which is preliminary data.</text>
</comment>
<keyword evidence="3" id="KW-1185">Reference proteome</keyword>
<feature type="compositionally biased region" description="Low complexity" evidence="1">
    <location>
        <begin position="329"/>
        <end position="353"/>
    </location>
</feature>
<feature type="region of interest" description="Disordered" evidence="1">
    <location>
        <begin position="276"/>
        <end position="353"/>
    </location>
</feature>
<feature type="compositionally biased region" description="Gly residues" evidence="1">
    <location>
        <begin position="590"/>
        <end position="623"/>
    </location>
</feature>